<gene>
    <name evidence="9" type="primary">YAH1_2</name>
    <name evidence="9" type="ORF">IWQ60_006439</name>
</gene>
<protein>
    <submittedName>
        <fullName evidence="9">Mitochondrial matrix iron-sulfur protein</fullName>
    </submittedName>
</protein>
<comment type="similarity">
    <text evidence="1">Belongs to the adrenodoxin/putidaredoxin family.</text>
</comment>
<dbReference type="InterPro" id="IPR001041">
    <property type="entry name" value="2Fe-2S_ferredoxin-type"/>
</dbReference>
<organism evidence="9 10">
    <name type="scientific">Tieghemiomyces parasiticus</name>
    <dbReference type="NCBI Taxonomy" id="78921"/>
    <lineage>
        <taxon>Eukaryota</taxon>
        <taxon>Fungi</taxon>
        <taxon>Fungi incertae sedis</taxon>
        <taxon>Zoopagomycota</taxon>
        <taxon>Kickxellomycotina</taxon>
        <taxon>Dimargaritomycetes</taxon>
        <taxon>Dimargaritales</taxon>
        <taxon>Dimargaritaceae</taxon>
        <taxon>Tieghemiomyces</taxon>
    </lineage>
</organism>
<name>A0A9W8AAF7_9FUNG</name>
<dbReference type="PANTHER" id="PTHR23426:SF65">
    <property type="entry name" value="FERREDOXIN-2, MITOCHONDRIAL"/>
    <property type="match status" value="1"/>
</dbReference>
<dbReference type="PRINTS" id="PR00355">
    <property type="entry name" value="ADRENODOXIN"/>
</dbReference>
<comment type="cofactor">
    <cofactor evidence="6">
        <name>[2Fe-2S] cluster</name>
        <dbReference type="ChEBI" id="CHEBI:190135"/>
    </cofactor>
</comment>
<proteinExistence type="inferred from homology"/>
<keyword evidence="4" id="KW-0408">Iron</keyword>
<comment type="caution">
    <text evidence="9">The sequence shown here is derived from an EMBL/GenBank/DDBJ whole genome shotgun (WGS) entry which is preliminary data.</text>
</comment>
<evidence type="ECO:0000313" key="10">
    <source>
        <dbReference type="Proteomes" id="UP001150569"/>
    </source>
</evidence>
<feature type="domain" description="2Fe-2S ferredoxin-type" evidence="8">
    <location>
        <begin position="78"/>
        <end position="180"/>
    </location>
</feature>
<keyword evidence="2" id="KW-0001">2Fe-2S</keyword>
<dbReference type="SUPFAM" id="SSF54292">
    <property type="entry name" value="2Fe-2S ferredoxin-like"/>
    <property type="match status" value="1"/>
</dbReference>
<dbReference type="GO" id="GO:0140647">
    <property type="term" value="P:P450-containing electron transport chain"/>
    <property type="evidence" value="ECO:0007669"/>
    <property type="project" value="InterPro"/>
</dbReference>
<dbReference type="EMBL" id="JANBPT010000387">
    <property type="protein sequence ID" value="KAJ1922573.1"/>
    <property type="molecule type" value="Genomic_DNA"/>
</dbReference>
<evidence type="ECO:0000259" key="8">
    <source>
        <dbReference type="PROSITE" id="PS51085"/>
    </source>
</evidence>
<evidence type="ECO:0000313" key="9">
    <source>
        <dbReference type="EMBL" id="KAJ1922573.1"/>
    </source>
</evidence>
<dbReference type="GO" id="GO:0005739">
    <property type="term" value="C:mitochondrion"/>
    <property type="evidence" value="ECO:0007669"/>
    <property type="project" value="TreeGrafter"/>
</dbReference>
<keyword evidence="3" id="KW-0479">Metal-binding</keyword>
<evidence type="ECO:0000256" key="7">
    <source>
        <dbReference type="SAM" id="MobiDB-lite"/>
    </source>
</evidence>
<dbReference type="PROSITE" id="PS51085">
    <property type="entry name" value="2FE2S_FER_2"/>
    <property type="match status" value="1"/>
</dbReference>
<keyword evidence="5" id="KW-0411">Iron-sulfur</keyword>
<dbReference type="AlphaFoldDB" id="A0A9W8AAF7"/>
<dbReference type="OrthoDB" id="268593at2759"/>
<dbReference type="CDD" id="cd00207">
    <property type="entry name" value="fer2"/>
    <property type="match status" value="1"/>
</dbReference>
<dbReference type="InterPro" id="IPR012675">
    <property type="entry name" value="Beta-grasp_dom_sf"/>
</dbReference>
<sequence length="193" mass="21009">MAFLRSTIHQRLASAVSRTMLRPRTAPLRTSASRSLSIRPSTLGSSRPLAGIVPLRFLQTAPVARHGHAKIPPEGEGLTLTFITPEGQAKKVRCYEGDSLLEIAHANNVDLEGACEASLACSTCHVILDPEEYDKLEEPSDEENDMLDLAFGLTETSRLGCQVVMSKELDGMTVRLPSATRNMAVDGYKPKPH</sequence>
<dbReference type="InterPro" id="IPR001055">
    <property type="entry name" value="Adrenodoxin-like"/>
</dbReference>
<feature type="compositionally biased region" description="Polar residues" evidence="7">
    <location>
        <begin position="28"/>
        <end position="44"/>
    </location>
</feature>
<keyword evidence="10" id="KW-1185">Reference proteome</keyword>
<dbReference type="InterPro" id="IPR018298">
    <property type="entry name" value="Adrenodoxin_Fe-S_BS"/>
</dbReference>
<evidence type="ECO:0000256" key="4">
    <source>
        <dbReference type="ARBA" id="ARBA00023004"/>
    </source>
</evidence>
<feature type="region of interest" description="Disordered" evidence="7">
    <location>
        <begin position="23"/>
        <end position="44"/>
    </location>
</feature>
<accession>A0A9W8AAF7</accession>
<evidence type="ECO:0000256" key="6">
    <source>
        <dbReference type="ARBA" id="ARBA00034078"/>
    </source>
</evidence>
<evidence type="ECO:0000256" key="5">
    <source>
        <dbReference type="ARBA" id="ARBA00023014"/>
    </source>
</evidence>
<dbReference type="GO" id="GO:0009055">
    <property type="term" value="F:electron transfer activity"/>
    <property type="evidence" value="ECO:0007669"/>
    <property type="project" value="TreeGrafter"/>
</dbReference>
<dbReference type="Pfam" id="PF00111">
    <property type="entry name" value="Fer2"/>
    <property type="match status" value="1"/>
</dbReference>
<dbReference type="Proteomes" id="UP001150569">
    <property type="component" value="Unassembled WGS sequence"/>
</dbReference>
<dbReference type="Gene3D" id="3.10.20.30">
    <property type="match status" value="1"/>
</dbReference>
<dbReference type="PANTHER" id="PTHR23426">
    <property type="entry name" value="FERREDOXIN/ADRENODOXIN"/>
    <property type="match status" value="1"/>
</dbReference>
<dbReference type="GO" id="GO:0051537">
    <property type="term" value="F:2 iron, 2 sulfur cluster binding"/>
    <property type="evidence" value="ECO:0007669"/>
    <property type="project" value="UniProtKB-KW"/>
</dbReference>
<evidence type="ECO:0000256" key="3">
    <source>
        <dbReference type="ARBA" id="ARBA00022723"/>
    </source>
</evidence>
<reference evidence="9" key="1">
    <citation type="submission" date="2022-07" db="EMBL/GenBank/DDBJ databases">
        <title>Phylogenomic reconstructions and comparative analyses of Kickxellomycotina fungi.</title>
        <authorList>
            <person name="Reynolds N.K."/>
            <person name="Stajich J.E."/>
            <person name="Barry K."/>
            <person name="Grigoriev I.V."/>
            <person name="Crous P."/>
            <person name="Smith M.E."/>
        </authorList>
    </citation>
    <scope>NUCLEOTIDE SEQUENCE</scope>
    <source>
        <strain evidence="9">RSA 861</strain>
    </source>
</reference>
<evidence type="ECO:0000256" key="2">
    <source>
        <dbReference type="ARBA" id="ARBA00022714"/>
    </source>
</evidence>
<dbReference type="GO" id="GO:0046872">
    <property type="term" value="F:metal ion binding"/>
    <property type="evidence" value="ECO:0007669"/>
    <property type="project" value="UniProtKB-KW"/>
</dbReference>
<dbReference type="PROSITE" id="PS00814">
    <property type="entry name" value="ADX"/>
    <property type="match status" value="1"/>
</dbReference>
<evidence type="ECO:0000256" key="1">
    <source>
        <dbReference type="ARBA" id="ARBA00010914"/>
    </source>
</evidence>
<dbReference type="InterPro" id="IPR036010">
    <property type="entry name" value="2Fe-2S_ferredoxin-like_sf"/>
</dbReference>